<comment type="caution">
    <text evidence="2">The sequence shown here is derived from an EMBL/GenBank/DDBJ whole genome shotgun (WGS) entry which is preliminary data.</text>
</comment>
<organism evidence="2 3">
    <name type="scientific">Polyplax serrata</name>
    <name type="common">Common mouse louse</name>
    <dbReference type="NCBI Taxonomy" id="468196"/>
    <lineage>
        <taxon>Eukaryota</taxon>
        <taxon>Metazoa</taxon>
        <taxon>Ecdysozoa</taxon>
        <taxon>Arthropoda</taxon>
        <taxon>Hexapoda</taxon>
        <taxon>Insecta</taxon>
        <taxon>Pterygota</taxon>
        <taxon>Neoptera</taxon>
        <taxon>Paraneoptera</taxon>
        <taxon>Psocodea</taxon>
        <taxon>Troctomorpha</taxon>
        <taxon>Phthiraptera</taxon>
        <taxon>Anoplura</taxon>
        <taxon>Polyplacidae</taxon>
        <taxon>Polyplax</taxon>
    </lineage>
</organism>
<feature type="compositionally biased region" description="Basic residues" evidence="1">
    <location>
        <begin position="33"/>
        <end position="47"/>
    </location>
</feature>
<reference evidence="2 3" key="1">
    <citation type="submission" date="2023-09" db="EMBL/GenBank/DDBJ databases">
        <title>Genomes of two closely related lineages of the louse Polyplax serrata with different host specificities.</title>
        <authorList>
            <person name="Martinu J."/>
            <person name="Tarabai H."/>
            <person name="Stefka J."/>
            <person name="Hypsa V."/>
        </authorList>
    </citation>
    <scope>NUCLEOTIDE SEQUENCE [LARGE SCALE GENOMIC DNA]</scope>
    <source>
        <strain evidence="2">98ZLc_SE</strain>
    </source>
</reference>
<feature type="region of interest" description="Disordered" evidence="1">
    <location>
        <begin position="26"/>
        <end position="47"/>
    </location>
</feature>
<dbReference type="Proteomes" id="UP001359485">
    <property type="component" value="Unassembled WGS sequence"/>
</dbReference>
<proteinExistence type="predicted"/>
<evidence type="ECO:0000256" key="1">
    <source>
        <dbReference type="SAM" id="MobiDB-lite"/>
    </source>
</evidence>
<evidence type="ECO:0000313" key="3">
    <source>
        <dbReference type="Proteomes" id="UP001359485"/>
    </source>
</evidence>
<gene>
    <name evidence="2" type="ORF">RUM44_003920</name>
</gene>
<evidence type="ECO:0000313" key="2">
    <source>
        <dbReference type="EMBL" id="KAK6633319.1"/>
    </source>
</evidence>
<accession>A0ABR1B1D1</accession>
<dbReference type="EMBL" id="JAWJWF010000004">
    <property type="protein sequence ID" value="KAK6633319.1"/>
    <property type="molecule type" value="Genomic_DNA"/>
</dbReference>
<sequence length="95" mass="10803">MDLSNGIEKHRRVPLYSCPTMLEKNSNRVNAKWPRKKNKEKSQKGKLGRVSSSQFIIFKGEKEALLLRYSASSPAISPHVKAFLRASKDLLKVMC</sequence>
<keyword evidence="3" id="KW-1185">Reference proteome</keyword>
<name>A0ABR1B1D1_POLSC</name>
<protein>
    <submittedName>
        <fullName evidence="2">Uncharacterized protein</fullName>
    </submittedName>
</protein>